<keyword evidence="1" id="KW-0472">Membrane</keyword>
<dbReference type="AlphaFoldDB" id="A0A5R9G2E8"/>
<name>A0A5R9G2E8_9BACL</name>
<proteinExistence type="predicted"/>
<gene>
    <name evidence="2" type="ORF">FE782_26580</name>
</gene>
<feature type="transmembrane region" description="Helical" evidence="1">
    <location>
        <begin position="165"/>
        <end position="187"/>
    </location>
</feature>
<protein>
    <submittedName>
        <fullName evidence="2">Uncharacterized protein</fullName>
    </submittedName>
</protein>
<keyword evidence="3" id="KW-1185">Reference proteome</keyword>
<comment type="caution">
    <text evidence="2">The sequence shown here is derived from an EMBL/GenBank/DDBJ whole genome shotgun (WGS) entry which is preliminary data.</text>
</comment>
<keyword evidence="1" id="KW-1133">Transmembrane helix</keyword>
<feature type="transmembrane region" description="Helical" evidence="1">
    <location>
        <begin position="138"/>
        <end position="158"/>
    </location>
</feature>
<dbReference type="Proteomes" id="UP000309676">
    <property type="component" value="Unassembled WGS sequence"/>
</dbReference>
<organism evidence="2 3">
    <name type="scientific">Paenibacillus antri</name>
    <dbReference type="NCBI Taxonomy" id="2582848"/>
    <lineage>
        <taxon>Bacteria</taxon>
        <taxon>Bacillati</taxon>
        <taxon>Bacillota</taxon>
        <taxon>Bacilli</taxon>
        <taxon>Bacillales</taxon>
        <taxon>Paenibacillaceae</taxon>
        <taxon>Paenibacillus</taxon>
    </lineage>
</organism>
<evidence type="ECO:0000313" key="3">
    <source>
        <dbReference type="Proteomes" id="UP000309676"/>
    </source>
</evidence>
<reference evidence="2 3" key="1">
    <citation type="submission" date="2019-05" db="EMBL/GenBank/DDBJ databases">
        <authorList>
            <person name="Narsing Rao M.P."/>
            <person name="Li W.J."/>
        </authorList>
    </citation>
    <scope>NUCLEOTIDE SEQUENCE [LARGE SCALE GENOMIC DNA]</scope>
    <source>
        <strain evidence="2 3">SYSU_K30003</strain>
    </source>
</reference>
<feature type="transmembrane region" description="Helical" evidence="1">
    <location>
        <begin position="82"/>
        <end position="108"/>
    </location>
</feature>
<keyword evidence="1" id="KW-0812">Transmembrane</keyword>
<feature type="transmembrane region" description="Helical" evidence="1">
    <location>
        <begin position="53"/>
        <end position="70"/>
    </location>
</feature>
<feature type="transmembrane region" description="Helical" evidence="1">
    <location>
        <begin position="21"/>
        <end position="41"/>
    </location>
</feature>
<dbReference type="EMBL" id="VCIW01000023">
    <property type="protein sequence ID" value="TLS49199.1"/>
    <property type="molecule type" value="Genomic_DNA"/>
</dbReference>
<evidence type="ECO:0000256" key="1">
    <source>
        <dbReference type="SAM" id="Phobius"/>
    </source>
</evidence>
<dbReference type="OrthoDB" id="2663350at2"/>
<dbReference type="RefSeq" id="WP_138197397.1">
    <property type="nucleotide sequence ID" value="NZ_VCIW01000023.1"/>
</dbReference>
<feature type="transmembrane region" description="Helical" evidence="1">
    <location>
        <begin position="199"/>
        <end position="222"/>
    </location>
</feature>
<accession>A0A5R9G2E8</accession>
<sequence>MNRSSAGIFKMYLKDARLSVIIFWSILFAIYFLMAAVMTAVDGAEANSAGVSPMYVYMFVSGIVGLRESLPYALGMNVRRKDYFYGVMIAAFSIAAAFGAFATLLAVIEEAVTGAFDVRTISFFRVAWFDRVGFVGEFAAHLVFLCFFFALGFFFSLLQKRYGAISLYVLGALSIVAVYLMHLLGAWPSVFRWLISLDSVVTFALWLIPAVAVLVGGSYLLMRRATP</sequence>
<evidence type="ECO:0000313" key="2">
    <source>
        <dbReference type="EMBL" id="TLS49199.1"/>
    </source>
</evidence>